<dbReference type="Proteomes" id="UP000219621">
    <property type="component" value="Unassembled WGS sequence"/>
</dbReference>
<sequence>MTSVVQTKTNFSAGELSPRLYGRGDLRAYENGAAALRNVVIHPTGGVSRRSGTRWVDDIEGNGRLVAFEFNTEQTYLLVFTHQKMAVYMNDSRIAVLTTPWTADQLAAISWTQSADTLLVVHPDVEPQKITRTSHTTWTISKWYWMDVQNVRFQPHYKFATTFATLTPSATSGTVTLTASEDLFVADHVETRFRIGGKEVRITAVAGPRSATAQVYQTLASTTATKDWTEQAFSAVRGWPVSVTFHQDRLVIGGSRDLPNRVWLSKSGDYFNFDTGTGLDDEAIDFGIVSDQVNAVRAVFSGRTLQVFTTGAEWTVSGDPVTPVTASVRRQTRVGTPSGRQVPPRDVDGATLFIGAGGKELREFLFTDAEQAYQAGDLALVARHLMTGPVDMDYDAYRRLVYIVMADGGLATVTNYRAEQVSGWTRQETDGAFRAVAVVGTAVFVLVERAGVFHIEQFDEDFGLDCALAGESTTAKARWTGLDHLEGRTVQVLGDGAELPDAVVSGGAVDLPYAVSRVQVGLPFRHRVEPLPPVVVGPGGVRQGGALRLIRATFRVLETQVLTVDTGRGATPVPVKRLGASGVLDSPPPAFTGDLAVRAIGWKRDAIGPVWRVDQASPLPCTILSVTTELKVTD</sequence>
<evidence type="ECO:0000313" key="1">
    <source>
        <dbReference type="EMBL" id="SOD92527.1"/>
    </source>
</evidence>
<evidence type="ECO:0000313" key="2">
    <source>
        <dbReference type="Proteomes" id="UP000219621"/>
    </source>
</evidence>
<dbReference type="OrthoDB" id="5438497at2"/>
<dbReference type="RefSeq" id="WP_097278220.1">
    <property type="nucleotide sequence ID" value="NZ_OCNJ01000002.1"/>
</dbReference>
<accession>A0A286GAF5</accession>
<name>A0A286GAF5_9PROT</name>
<proteinExistence type="predicted"/>
<organism evidence="1 2">
    <name type="scientific">Caenispirillum bisanense</name>
    <dbReference type="NCBI Taxonomy" id="414052"/>
    <lineage>
        <taxon>Bacteria</taxon>
        <taxon>Pseudomonadati</taxon>
        <taxon>Pseudomonadota</taxon>
        <taxon>Alphaproteobacteria</taxon>
        <taxon>Rhodospirillales</taxon>
        <taxon>Novispirillaceae</taxon>
        <taxon>Caenispirillum</taxon>
    </lineage>
</organism>
<reference evidence="1 2" key="1">
    <citation type="submission" date="2017-09" db="EMBL/GenBank/DDBJ databases">
        <authorList>
            <person name="Ehlers B."/>
            <person name="Leendertz F.H."/>
        </authorList>
    </citation>
    <scope>NUCLEOTIDE SEQUENCE [LARGE SCALE GENOMIC DNA]</scope>
    <source>
        <strain evidence="1 2">USBA 140</strain>
    </source>
</reference>
<protein>
    <submittedName>
        <fullName evidence="1">Uncharacterized protein</fullName>
    </submittedName>
</protein>
<dbReference type="AlphaFoldDB" id="A0A286GAF5"/>
<dbReference type="EMBL" id="OCNJ01000002">
    <property type="protein sequence ID" value="SOD92527.1"/>
    <property type="molecule type" value="Genomic_DNA"/>
</dbReference>
<gene>
    <name evidence="1" type="ORF">SAMN05421508_102479</name>
</gene>
<keyword evidence="2" id="KW-1185">Reference proteome</keyword>